<dbReference type="InterPro" id="IPR043502">
    <property type="entry name" value="DNA/RNA_pol_sf"/>
</dbReference>
<feature type="compositionally biased region" description="Polar residues" evidence="5">
    <location>
        <begin position="863"/>
        <end position="892"/>
    </location>
</feature>
<feature type="region of interest" description="Disordered" evidence="5">
    <location>
        <begin position="62"/>
        <end position="82"/>
    </location>
</feature>
<dbReference type="Pfam" id="PF13976">
    <property type="entry name" value="gag_pre-integrs"/>
    <property type="match status" value="1"/>
</dbReference>
<feature type="region of interest" description="Disordered" evidence="5">
    <location>
        <begin position="137"/>
        <end position="157"/>
    </location>
</feature>
<dbReference type="InterPro" id="IPR054722">
    <property type="entry name" value="PolX-like_BBD"/>
</dbReference>
<dbReference type="CDD" id="cd09272">
    <property type="entry name" value="RNase_HI_RT_Ty1"/>
    <property type="match status" value="1"/>
</dbReference>
<keyword evidence="4" id="KW-0378">Hydrolase</keyword>
<proteinExistence type="predicted"/>
<protein>
    <recommendedName>
        <fullName evidence="6">Integrase catalytic domain-containing protein</fullName>
    </recommendedName>
</protein>
<dbReference type="Gene3D" id="3.30.420.10">
    <property type="entry name" value="Ribonuclease H-like superfamily/Ribonuclease H"/>
    <property type="match status" value="1"/>
</dbReference>
<accession>A0A6L2MBP7</accession>
<dbReference type="Pfam" id="PF07727">
    <property type="entry name" value="RVT_2"/>
    <property type="match status" value="1"/>
</dbReference>
<comment type="caution">
    <text evidence="7">The sequence shown here is derived from an EMBL/GenBank/DDBJ whole genome shotgun (WGS) entry which is preliminary data.</text>
</comment>
<dbReference type="GO" id="GO:0006508">
    <property type="term" value="P:proteolysis"/>
    <property type="evidence" value="ECO:0007669"/>
    <property type="project" value="UniProtKB-KW"/>
</dbReference>
<evidence type="ECO:0000259" key="6">
    <source>
        <dbReference type="PROSITE" id="PS50994"/>
    </source>
</evidence>
<reference evidence="7" key="1">
    <citation type="journal article" date="2019" name="Sci. Rep.">
        <title>Draft genome of Tanacetum cinerariifolium, the natural source of mosquito coil.</title>
        <authorList>
            <person name="Yamashiro T."/>
            <person name="Shiraishi A."/>
            <person name="Satake H."/>
            <person name="Nakayama K."/>
        </authorList>
    </citation>
    <scope>NUCLEOTIDE SEQUENCE</scope>
</reference>
<evidence type="ECO:0000256" key="3">
    <source>
        <dbReference type="ARBA" id="ARBA00022750"/>
    </source>
</evidence>
<keyword evidence="2" id="KW-0479">Metal-binding</keyword>
<keyword evidence="1" id="KW-0645">Protease</keyword>
<dbReference type="InterPro" id="IPR001584">
    <property type="entry name" value="Integrase_cat-core"/>
</dbReference>
<dbReference type="Pfam" id="PF25597">
    <property type="entry name" value="SH3_retrovirus"/>
    <property type="match status" value="1"/>
</dbReference>
<dbReference type="SUPFAM" id="SSF53098">
    <property type="entry name" value="Ribonuclease H-like"/>
    <property type="match status" value="1"/>
</dbReference>
<dbReference type="InterPro" id="IPR013103">
    <property type="entry name" value="RVT_2"/>
</dbReference>
<gene>
    <name evidence="7" type="ORF">Tci_042655</name>
</gene>
<dbReference type="GO" id="GO:0046872">
    <property type="term" value="F:metal ion binding"/>
    <property type="evidence" value="ECO:0007669"/>
    <property type="project" value="UniProtKB-KW"/>
</dbReference>
<dbReference type="GO" id="GO:0004190">
    <property type="term" value="F:aspartic-type endopeptidase activity"/>
    <property type="evidence" value="ECO:0007669"/>
    <property type="project" value="UniProtKB-KW"/>
</dbReference>
<dbReference type="InterPro" id="IPR012337">
    <property type="entry name" value="RNaseH-like_sf"/>
</dbReference>
<dbReference type="GO" id="GO:0015074">
    <property type="term" value="P:DNA integration"/>
    <property type="evidence" value="ECO:0007669"/>
    <property type="project" value="InterPro"/>
</dbReference>
<dbReference type="EMBL" id="BKCJ010006161">
    <property type="protein sequence ID" value="GEU70677.1"/>
    <property type="molecule type" value="Genomic_DNA"/>
</dbReference>
<dbReference type="PANTHER" id="PTHR42648">
    <property type="entry name" value="TRANSPOSASE, PUTATIVE-RELATED"/>
    <property type="match status" value="1"/>
</dbReference>
<evidence type="ECO:0000313" key="7">
    <source>
        <dbReference type="EMBL" id="GEU70677.1"/>
    </source>
</evidence>
<dbReference type="InterPro" id="IPR036397">
    <property type="entry name" value="RNaseH_sf"/>
</dbReference>
<dbReference type="Pfam" id="PF22936">
    <property type="entry name" value="Pol_BBD"/>
    <property type="match status" value="1"/>
</dbReference>
<feature type="compositionally biased region" description="Polar residues" evidence="5">
    <location>
        <begin position="137"/>
        <end position="149"/>
    </location>
</feature>
<dbReference type="InterPro" id="IPR025724">
    <property type="entry name" value="GAG-pre-integrase_dom"/>
</dbReference>
<feature type="domain" description="Integrase catalytic" evidence="6">
    <location>
        <begin position="625"/>
        <end position="740"/>
    </location>
</feature>
<evidence type="ECO:0000256" key="2">
    <source>
        <dbReference type="ARBA" id="ARBA00022723"/>
    </source>
</evidence>
<dbReference type="SUPFAM" id="SSF56672">
    <property type="entry name" value="DNA/RNA polymerases"/>
    <property type="match status" value="1"/>
</dbReference>
<name>A0A6L2MBP7_TANCI</name>
<evidence type="ECO:0000256" key="4">
    <source>
        <dbReference type="ARBA" id="ARBA00022801"/>
    </source>
</evidence>
<feature type="region of interest" description="Disordered" evidence="5">
    <location>
        <begin position="859"/>
        <end position="892"/>
    </location>
</feature>
<feature type="compositionally biased region" description="Polar residues" evidence="5">
    <location>
        <begin position="62"/>
        <end position="77"/>
    </location>
</feature>
<dbReference type="PANTHER" id="PTHR42648:SF18">
    <property type="entry name" value="RETROTRANSPOSON, UNCLASSIFIED-LIKE PROTEIN"/>
    <property type="match status" value="1"/>
</dbReference>
<keyword evidence="3" id="KW-0064">Aspartyl protease</keyword>
<dbReference type="GO" id="GO:0003676">
    <property type="term" value="F:nucleic acid binding"/>
    <property type="evidence" value="ECO:0007669"/>
    <property type="project" value="InterPro"/>
</dbReference>
<evidence type="ECO:0000256" key="5">
    <source>
        <dbReference type="SAM" id="MobiDB-lite"/>
    </source>
</evidence>
<dbReference type="InterPro" id="IPR057670">
    <property type="entry name" value="SH3_retrovirus"/>
</dbReference>
<sequence length="1473" mass="168643">MQTQTSSTLHNAIMEAGSKDRPPMLAPGIDNDIYSTIDACPNACEMWKAIEMLKQVLTSTTTRMTKNSSTRSQQAATRNRGKAIVNSPTSIFDQESSMVAEDDEMSKDKEIDKLMALISLSFKKIYKPTNNNLRTSSNISIENQDNSPRINRGTGYENQRLGNVAGARETKPKRAKDAVYHREKMLLCKQEESGIQLNAEQADWKDDTDDESDDHQLEAHYMYMVQTNNNYNMFAIESTHPEESESINDTYLIEQDEHNVIIDSLDMSYDKEQIDQNDDDNDLANELELLASLIEKLKCEIDERKNRVIPTTSVSRPQLKSNPMEDRVMLNNSQGKKQEVEDHRRNVNFSKNKTSVTACNDSLNDKTLNVKFVCATCGKCVLNEKHDMYVLKSRNGVNSRTKMPVAVPVSTRETKRTVNKYVEKPFRKTVDSESNQKSRNTTRKLYERVKIILFIVDSRCSKHMTGNLKLLINFVEKFLGTVKFRNDQSAPILCYGDLVQGAVTIKRVYYVEGLNHNLFSVGHLCDTDLEVDFRKSTCYIRDLKGNDLLTATSSQAWLWHRRLSHLNFDTINLLSKNEIVVGLPKLKFVKDHLYSSCELGKAKRKSFQSKITQSSKIRSKYETPEVLINFLRLVQRGLHAQVRIVRTDKGTKFLNQTLHAYFAAEGILHQTSVTRTPEQNGVVERRSRTLVEVARTMLSVAKVPLFFWAEAIATTCFTQNRSLVIPRHEKTPYHIINDRKPLVKFLYIFGSLCYIVRDGENINKMKEKGDACIFVGYSTQSRAYRVFNKRTRVIVETIHVNFDELPQMASDHVSFDPAPECQTMTLEHDSLSPGPQCQDNVTHADKTVVSKSFAVTTADAPNHHQQQHTTPLKNLTTPEPTCQVPTQAPTVTSTEKITQAETNAKNTQVLDDEFINIFCTPVQDQWETSSCHIDSSNMHTFYQRYPSEHRWTKDHPLEQVIGNPSQSIRTRRQLESDGEMYMFALTVSRTEPKNIKEAMANSAWIESMQKELHQFDRLDVWELVDRPLCTNVINMKWLWKNKRDEENTVIRNKSCLIAKGYAQKEGVDFEESFAPVARLETVRLFIAYAAHKSFTFYQMDVKTAFLYGPLKEEVYVNQPGGFVDPYHPDKVYHLKKALYGLKQALMAWYDELSNFLVSKGFSKGSIDPTLFITKHGEDILLVQIYADDIIFGSSNSKLSKRFEKLMHIKFEMSMMGELKFFSGIHINQSLRGIFINQAKYAQEILKKHRMTSCDNVGTPMGTKHLDDDLSGTPIDQTKYHSMVGALMYLTTSRPDIMHATCYCARYQAKPTEKHLTAVKRIFRYLKDTIHKGLWYLKYIGFELTAFSDSNHVGCLDSRKSTSGGIQFLGCDKLVSWSLKKQDCTSMSSAEADHSHLMQSSPAFTYQAHRCQISLYKKKVEKGIVELFFVRTEYQLADMFTKALPEERFKYLVRRLGMRCLTPAELEALANESD</sequence>
<dbReference type="PROSITE" id="PS50994">
    <property type="entry name" value="INTEGRASE"/>
    <property type="match status" value="1"/>
</dbReference>
<evidence type="ECO:0000256" key="1">
    <source>
        <dbReference type="ARBA" id="ARBA00022670"/>
    </source>
</evidence>
<dbReference type="InterPro" id="IPR039537">
    <property type="entry name" value="Retrotran_Ty1/copia-like"/>
</dbReference>
<organism evidence="7">
    <name type="scientific">Tanacetum cinerariifolium</name>
    <name type="common">Dalmatian daisy</name>
    <name type="synonym">Chrysanthemum cinerariifolium</name>
    <dbReference type="NCBI Taxonomy" id="118510"/>
    <lineage>
        <taxon>Eukaryota</taxon>
        <taxon>Viridiplantae</taxon>
        <taxon>Streptophyta</taxon>
        <taxon>Embryophyta</taxon>
        <taxon>Tracheophyta</taxon>
        <taxon>Spermatophyta</taxon>
        <taxon>Magnoliopsida</taxon>
        <taxon>eudicotyledons</taxon>
        <taxon>Gunneridae</taxon>
        <taxon>Pentapetalae</taxon>
        <taxon>asterids</taxon>
        <taxon>campanulids</taxon>
        <taxon>Asterales</taxon>
        <taxon>Asteraceae</taxon>
        <taxon>Asteroideae</taxon>
        <taxon>Anthemideae</taxon>
        <taxon>Anthemidinae</taxon>
        <taxon>Tanacetum</taxon>
    </lineage>
</organism>